<comment type="caution">
    <text evidence="2">The sequence shown here is derived from an EMBL/GenBank/DDBJ whole genome shotgun (WGS) entry which is preliminary data.</text>
</comment>
<sequence length="166" mass="18777">MTSDKMKARYDLAANSDGFTEGQLVQPYNPQRKKGLTPKLQTHWERSHRVVKRLNDVVYRIQKCSSPRAKMKQKESIQLGTPGDVDLSNENFTIMMNQAVEHASTTYQQSSFNRIYSADIQRLVVVKDDTKPGGDLTKAESYRPMLFFKALREATGSQIVSNTSGT</sequence>
<dbReference type="InterPro" id="IPR054465">
    <property type="entry name" value="Integrase_p58-like_C"/>
</dbReference>
<organism evidence="2 3">
    <name type="scientific">Eumeta variegata</name>
    <name type="common">Bagworm moth</name>
    <name type="synonym">Eumeta japonica</name>
    <dbReference type="NCBI Taxonomy" id="151549"/>
    <lineage>
        <taxon>Eukaryota</taxon>
        <taxon>Metazoa</taxon>
        <taxon>Ecdysozoa</taxon>
        <taxon>Arthropoda</taxon>
        <taxon>Hexapoda</taxon>
        <taxon>Insecta</taxon>
        <taxon>Pterygota</taxon>
        <taxon>Neoptera</taxon>
        <taxon>Endopterygota</taxon>
        <taxon>Lepidoptera</taxon>
        <taxon>Glossata</taxon>
        <taxon>Ditrysia</taxon>
        <taxon>Tineoidea</taxon>
        <taxon>Psychidae</taxon>
        <taxon>Oiketicinae</taxon>
        <taxon>Eumeta</taxon>
    </lineage>
</organism>
<dbReference type="AlphaFoldDB" id="A0A4C1TAJ8"/>
<feature type="domain" description="Integrase p58-like C-terminal" evidence="1">
    <location>
        <begin position="49"/>
        <end position="70"/>
    </location>
</feature>
<gene>
    <name evidence="2" type="ORF">EVAR_100772_1</name>
</gene>
<keyword evidence="3" id="KW-1185">Reference proteome</keyword>
<evidence type="ECO:0000313" key="3">
    <source>
        <dbReference type="Proteomes" id="UP000299102"/>
    </source>
</evidence>
<accession>A0A4C1TAJ8</accession>
<reference evidence="2 3" key="1">
    <citation type="journal article" date="2019" name="Commun. Biol.">
        <title>The bagworm genome reveals a unique fibroin gene that provides high tensile strength.</title>
        <authorList>
            <person name="Kono N."/>
            <person name="Nakamura H."/>
            <person name="Ohtoshi R."/>
            <person name="Tomita M."/>
            <person name="Numata K."/>
            <person name="Arakawa K."/>
        </authorList>
    </citation>
    <scope>NUCLEOTIDE SEQUENCE [LARGE SCALE GENOMIC DNA]</scope>
</reference>
<dbReference type="OrthoDB" id="425619at2759"/>
<dbReference type="EMBL" id="BGZK01004895">
    <property type="protein sequence ID" value="GBP11482.1"/>
    <property type="molecule type" value="Genomic_DNA"/>
</dbReference>
<protein>
    <recommendedName>
        <fullName evidence="1">Integrase p58-like C-terminal domain-containing protein</fullName>
    </recommendedName>
</protein>
<dbReference type="Proteomes" id="UP000299102">
    <property type="component" value="Unassembled WGS sequence"/>
</dbReference>
<evidence type="ECO:0000313" key="2">
    <source>
        <dbReference type="EMBL" id="GBP11482.1"/>
    </source>
</evidence>
<name>A0A4C1TAJ8_EUMVA</name>
<evidence type="ECO:0000259" key="1">
    <source>
        <dbReference type="Pfam" id="PF22938"/>
    </source>
</evidence>
<proteinExistence type="predicted"/>
<dbReference type="Pfam" id="PF22938">
    <property type="entry name" value="Integrase_p58_C"/>
    <property type="match status" value="1"/>
</dbReference>